<dbReference type="InterPro" id="IPR037523">
    <property type="entry name" value="VOC_core"/>
</dbReference>
<dbReference type="InterPro" id="IPR041581">
    <property type="entry name" value="Glyoxalase_6"/>
</dbReference>
<comment type="caution">
    <text evidence="2">The sequence shown here is derived from an EMBL/GenBank/DDBJ whole genome shotgun (WGS) entry which is preliminary data.</text>
</comment>
<dbReference type="Proteomes" id="UP000824037">
    <property type="component" value="Unassembled WGS sequence"/>
</dbReference>
<dbReference type="SUPFAM" id="SSF54593">
    <property type="entry name" value="Glyoxalase/Bleomycin resistance protein/Dihydroxybiphenyl dioxygenase"/>
    <property type="match status" value="1"/>
</dbReference>
<dbReference type="AlphaFoldDB" id="A0A9D2J5Y1"/>
<evidence type="ECO:0000313" key="3">
    <source>
        <dbReference type="Proteomes" id="UP000824037"/>
    </source>
</evidence>
<proteinExistence type="predicted"/>
<dbReference type="EMBL" id="DXBY01000280">
    <property type="protein sequence ID" value="HIZ37357.1"/>
    <property type="molecule type" value="Genomic_DNA"/>
</dbReference>
<dbReference type="CDD" id="cd06587">
    <property type="entry name" value="VOC"/>
    <property type="match status" value="1"/>
</dbReference>
<dbReference type="PROSITE" id="PS51819">
    <property type="entry name" value="VOC"/>
    <property type="match status" value="1"/>
</dbReference>
<evidence type="ECO:0000259" key="1">
    <source>
        <dbReference type="PROSITE" id="PS51819"/>
    </source>
</evidence>
<dbReference type="Gene3D" id="3.10.180.10">
    <property type="entry name" value="2,3-Dihydroxybiphenyl 1,2-Dioxygenase, domain 1"/>
    <property type="match status" value="1"/>
</dbReference>
<gene>
    <name evidence="2" type="ORF">H9815_16395</name>
</gene>
<reference evidence="2" key="1">
    <citation type="journal article" date="2021" name="PeerJ">
        <title>Extensive microbial diversity within the chicken gut microbiome revealed by metagenomics and culture.</title>
        <authorList>
            <person name="Gilroy R."/>
            <person name="Ravi A."/>
            <person name="Getino M."/>
            <person name="Pursley I."/>
            <person name="Horton D.L."/>
            <person name="Alikhan N.F."/>
            <person name="Baker D."/>
            <person name="Gharbi K."/>
            <person name="Hall N."/>
            <person name="Watson M."/>
            <person name="Adriaenssens E.M."/>
            <person name="Foster-Nyarko E."/>
            <person name="Jarju S."/>
            <person name="Secka A."/>
            <person name="Antonio M."/>
            <person name="Oren A."/>
            <person name="Chaudhuri R.R."/>
            <person name="La Ragione R."/>
            <person name="Hildebrand F."/>
            <person name="Pallen M.J."/>
        </authorList>
    </citation>
    <scope>NUCLEOTIDE SEQUENCE</scope>
    <source>
        <strain evidence="2">ChiGjej4B4-7305</strain>
    </source>
</reference>
<dbReference type="PANTHER" id="PTHR35908:SF1">
    <property type="entry name" value="CONSERVED PROTEIN"/>
    <property type="match status" value="1"/>
</dbReference>
<protein>
    <submittedName>
        <fullName evidence="2">VOC family protein</fullName>
    </submittedName>
</protein>
<organism evidence="2 3">
    <name type="scientific">Candidatus Ruania gallistercoris</name>
    <dbReference type="NCBI Taxonomy" id="2838746"/>
    <lineage>
        <taxon>Bacteria</taxon>
        <taxon>Bacillati</taxon>
        <taxon>Actinomycetota</taxon>
        <taxon>Actinomycetes</taxon>
        <taxon>Micrococcales</taxon>
        <taxon>Ruaniaceae</taxon>
        <taxon>Ruania</taxon>
    </lineage>
</organism>
<reference evidence="2" key="2">
    <citation type="submission" date="2021-04" db="EMBL/GenBank/DDBJ databases">
        <authorList>
            <person name="Gilroy R."/>
        </authorList>
    </citation>
    <scope>NUCLEOTIDE SEQUENCE</scope>
    <source>
        <strain evidence="2">ChiGjej4B4-7305</strain>
    </source>
</reference>
<accession>A0A9D2J5Y1</accession>
<evidence type="ECO:0000313" key="2">
    <source>
        <dbReference type="EMBL" id="HIZ37357.1"/>
    </source>
</evidence>
<feature type="domain" description="VOC" evidence="1">
    <location>
        <begin position="3"/>
        <end position="119"/>
    </location>
</feature>
<dbReference type="Pfam" id="PF18029">
    <property type="entry name" value="Glyoxalase_6"/>
    <property type="match status" value="1"/>
</dbReference>
<dbReference type="PANTHER" id="PTHR35908">
    <property type="entry name" value="HYPOTHETICAL FUSION PROTEIN"/>
    <property type="match status" value="1"/>
</dbReference>
<sequence>MEILDQVVVFDSADLETESTFWAGVLGGVVDRDDDWHMVLVDGRPRIGVQLDPEHIRPDWPDGTSQQIHLDLWVEDSDPAHEHVTALGAQVLKPTTEEPGSAYQVYADPSGHPFCLCWRI</sequence>
<name>A0A9D2J5Y1_9MICO</name>
<dbReference type="InterPro" id="IPR029068">
    <property type="entry name" value="Glyas_Bleomycin-R_OHBP_Dase"/>
</dbReference>